<proteinExistence type="predicted"/>
<accession>A0A6J5STV2</accession>
<gene>
    <name evidence="2" type="ORF">UFOVP1596_4</name>
</gene>
<protein>
    <submittedName>
        <fullName evidence="2">Uncharacterized protein</fullName>
    </submittedName>
</protein>
<organism evidence="2">
    <name type="scientific">uncultured Caudovirales phage</name>
    <dbReference type="NCBI Taxonomy" id="2100421"/>
    <lineage>
        <taxon>Viruses</taxon>
        <taxon>Duplodnaviria</taxon>
        <taxon>Heunggongvirae</taxon>
        <taxon>Uroviricota</taxon>
        <taxon>Caudoviricetes</taxon>
        <taxon>Peduoviridae</taxon>
        <taxon>Maltschvirus</taxon>
        <taxon>Maltschvirus maltsch</taxon>
    </lineage>
</organism>
<evidence type="ECO:0000313" key="2">
    <source>
        <dbReference type="EMBL" id="CAB4218154.1"/>
    </source>
</evidence>
<sequence length="128" mass="14810">MQVKELTPDEKKKWLDDIKERVEAKRKELEGELDQEVTAFVYGVNPNEDDSAVLFLKQPSLSNLMKCMDQQEESKMTSGKLLVESCIIKEESDVRFLDPSPKWDKLKVSAYFFANSITTIYIDQAKKK</sequence>
<feature type="coiled-coil region" evidence="1">
    <location>
        <begin position="12"/>
        <end position="39"/>
    </location>
</feature>
<keyword evidence="1" id="KW-0175">Coiled coil</keyword>
<reference evidence="2" key="1">
    <citation type="submission" date="2020-05" db="EMBL/GenBank/DDBJ databases">
        <authorList>
            <person name="Chiriac C."/>
            <person name="Salcher M."/>
            <person name="Ghai R."/>
            <person name="Kavagutti S V."/>
        </authorList>
    </citation>
    <scope>NUCLEOTIDE SEQUENCE</scope>
</reference>
<evidence type="ECO:0000256" key="1">
    <source>
        <dbReference type="SAM" id="Coils"/>
    </source>
</evidence>
<dbReference type="EMBL" id="LR797460">
    <property type="protein sequence ID" value="CAB4218154.1"/>
    <property type="molecule type" value="Genomic_DNA"/>
</dbReference>
<name>A0A6J5STV2_9CAUD</name>